<proteinExistence type="predicted"/>
<feature type="transmembrane region" description="Helical" evidence="1">
    <location>
        <begin position="86"/>
        <end position="108"/>
    </location>
</feature>
<feature type="transmembrane region" description="Helical" evidence="1">
    <location>
        <begin position="159"/>
        <end position="180"/>
    </location>
</feature>
<comment type="caution">
    <text evidence="2">The sequence shown here is derived from an EMBL/GenBank/DDBJ whole genome shotgun (WGS) entry which is preliminary data.</text>
</comment>
<feature type="transmembrane region" description="Helical" evidence="1">
    <location>
        <begin position="128"/>
        <end position="147"/>
    </location>
</feature>
<feature type="transmembrane region" description="Helical" evidence="1">
    <location>
        <begin position="46"/>
        <end position="65"/>
    </location>
</feature>
<reference evidence="2" key="1">
    <citation type="journal article" date="2014" name="Int. J. Syst. Evol. Microbiol.">
        <title>Complete genome sequence of Corynebacterium casei LMG S-19264T (=DSM 44701T), isolated from a smear-ripened cheese.</title>
        <authorList>
            <consortium name="US DOE Joint Genome Institute (JGI-PGF)"/>
            <person name="Walter F."/>
            <person name="Albersmeier A."/>
            <person name="Kalinowski J."/>
            <person name="Ruckert C."/>
        </authorList>
    </citation>
    <scope>NUCLEOTIDE SEQUENCE</scope>
    <source>
        <strain evidence="2">CGMCC 1.12987</strain>
    </source>
</reference>
<feature type="transmembrane region" description="Helical" evidence="1">
    <location>
        <begin position="263"/>
        <end position="285"/>
    </location>
</feature>
<organism evidence="2 3">
    <name type="scientific">Paenibacillus abyssi</name>
    <dbReference type="NCBI Taxonomy" id="1340531"/>
    <lineage>
        <taxon>Bacteria</taxon>
        <taxon>Bacillati</taxon>
        <taxon>Bacillota</taxon>
        <taxon>Bacilli</taxon>
        <taxon>Bacillales</taxon>
        <taxon>Paenibacillaceae</taxon>
        <taxon>Paenibacillus</taxon>
    </lineage>
</organism>
<dbReference type="RefSeq" id="WP_188532418.1">
    <property type="nucleotide sequence ID" value="NZ_BMGR01000012.1"/>
</dbReference>
<name>A0A917LDS0_9BACL</name>
<protein>
    <recommendedName>
        <fullName evidence="4">Multi antimicrobial extrusion protein MatE</fullName>
    </recommendedName>
</protein>
<feature type="transmembrane region" description="Helical" evidence="1">
    <location>
        <begin position="12"/>
        <end position="34"/>
    </location>
</feature>
<keyword evidence="1" id="KW-1133">Transmembrane helix</keyword>
<feature type="transmembrane region" description="Helical" evidence="1">
    <location>
        <begin position="348"/>
        <end position="368"/>
    </location>
</feature>
<feature type="transmembrane region" description="Helical" evidence="1">
    <location>
        <begin position="305"/>
        <end position="328"/>
    </location>
</feature>
<evidence type="ECO:0000313" key="3">
    <source>
        <dbReference type="Proteomes" id="UP000644756"/>
    </source>
</evidence>
<feature type="transmembrane region" description="Helical" evidence="1">
    <location>
        <begin position="380"/>
        <end position="398"/>
    </location>
</feature>
<dbReference type="AlphaFoldDB" id="A0A917LDS0"/>
<reference evidence="2" key="2">
    <citation type="submission" date="2020-09" db="EMBL/GenBank/DDBJ databases">
        <authorList>
            <person name="Sun Q."/>
            <person name="Zhou Y."/>
        </authorList>
    </citation>
    <scope>NUCLEOTIDE SEQUENCE</scope>
    <source>
        <strain evidence="2">CGMCC 1.12987</strain>
    </source>
</reference>
<sequence>MTQKEHAVSMRTLWSFFLPLGISASLVTISHVIINSTLTRAAEPERVIASYAIAMSLLMITERPAVLLRQTCSALVRDRRSFQSMLTVAQLVFASILALGFIICYTPLGTFIFKNIFGVQEDNVTGVINVYQVLMFVSLFSGIRCLYQGVIIYNLRTKWLTIGMAIRLAGMYLLSLYFIHTGVTTGVVGAQIFLFGMIIEAAVSFAEGRLLVKKMPIKLDEHPVENKRQVFSFYRPLLLSTLITVWIGPAINIMLGKTWDAELAIASFAIAASLVSLLTSFFSYFHQIVLNFYKVDPAAVRKFTLMLGFIPALLIGLIAYTPIGIFLLEDIMGVQGRLQAESLRALQAFVLLTLVMPWLDTLNGLVMVRGQTKLIFGSQAANLGFTFVTLVLFVWLAPEWNGTIGAWAQSIGMAAELGFIALALRFIKPMDTVLAGSAR</sequence>
<evidence type="ECO:0000313" key="2">
    <source>
        <dbReference type="EMBL" id="GGG15530.1"/>
    </source>
</evidence>
<dbReference type="EMBL" id="BMGR01000012">
    <property type="protein sequence ID" value="GGG15530.1"/>
    <property type="molecule type" value="Genomic_DNA"/>
</dbReference>
<keyword evidence="3" id="KW-1185">Reference proteome</keyword>
<feature type="transmembrane region" description="Helical" evidence="1">
    <location>
        <begin position="192"/>
        <end position="212"/>
    </location>
</feature>
<keyword evidence="1" id="KW-0472">Membrane</keyword>
<dbReference type="Proteomes" id="UP000644756">
    <property type="component" value="Unassembled WGS sequence"/>
</dbReference>
<feature type="transmembrane region" description="Helical" evidence="1">
    <location>
        <begin position="233"/>
        <end position="251"/>
    </location>
</feature>
<keyword evidence="1" id="KW-0812">Transmembrane</keyword>
<gene>
    <name evidence="2" type="ORF">GCM10010916_35590</name>
</gene>
<evidence type="ECO:0000256" key="1">
    <source>
        <dbReference type="SAM" id="Phobius"/>
    </source>
</evidence>
<evidence type="ECO:0008006" key="4">
    <source>
        <dbReference type="Google" id="ProtNLM"/>
    </source>
</evidence>
<accession>A0A917LDS0</accession>
<feature type="transmembrane region" description="Helical" evidence="1">
    <location>
        <begin position="404"/>
        <end position="424"/>
    </location>
</feature>